<dbReference type="OrthoDB" id="3239304at2759"/>
<organism evidence="2 3">
    <name type="scientific">Crepidotus variabilis</name>
    <dbReference type="NCBI Taxonomy" id="179855"/>
    <lineage>
        <taxon>Eukaryota</taxon>
        <taxon>Fungi</taxon>
        <taxon>Dikarya</taxon>
        <taxon>Basidiomycota</taxon>
        <taxon>Agaricomycotina</taxon>
        <taxon>Agaricomycetes</taxon>
        <taxon>Agaricomycetidae</taxon>
        <taxon>Agaricales</taxon>
        <taxon>Agaricineae</taxon>
        <taxon>Crepidotaceae</taxon>
        <taxon>Crepidotus</taxon>
    </lineage>
</organism>
<evidence type="ECO:0000313" key="2">
    <source>
        <dbReference type="EMBL" id="KAF9531337.1"/>
    </source>
</evidence>
<sequence length="208" mass="22678">MPDGDEGKGGPIGKTYIFRVIPSRIGVAFISSLMFVCSISMAVGASLIANRLDGQLTPVQRLAIIFQVLNYLFVALASMVGLYSLISILHRNAISPLSRARKACQLFCGLLLGHLPFSIASGALSIHIVFKATTRALRVGIETAERKAGSPLYWICTKTQLIKGLIVVLYLALWFLEVVALYAGTRYSAQLHSVEMIKNVEDEEAADY</sequence>
<dbReference type="Proteomes" id="UP000807306">
    <property type="component" value="Unassembled WGS sequence"/>
</dbReference>
<keyword evidence="1" id="KW-0472">Membrane</keyword>
<keyword evidence="1" id="KW-1133">Transmembrane helix</keyword>
<feature type="transmembrane region" description="Helical" evidence="1">
    <location>
        <begin position="25"/>
        <end position="49"/>
    </location>
</feature>
<accession>A0A9P6ELN2</accession>
<keyword evidence="1" id="KW-0812">Transmembrane</keyword>
<evidence type="ECO:0000313" key="3">
    <source>
        <dbReference type="Proteomes" id="UP000807306"/>
    </source>
</evidence>
<proteinExistence type="predicted"/>
<dbReference type="EMBL" id="MU157835">
    <property type="protein sequence ID" value="KAF9531337.1"/>
    <property type="molecule type" value="Genomic_DNA"/>
</dbReference>
<reference evidence="2" key="1">
    <citation type="submission" date="2020-11" db="EMBL/GenBank/DDBJ databases">
        <authorList>
            <consortium name="DOE Joint Genome Institute"/>
            <person name="Ahrendt S."/>
            <person name="Riley R."/>
            <person name="Andreopoulos W."/>
            <person name="Labutti K."/>
            <person name="Pangilinan J."/>
            <person name="Ruiz-Duenas F.J."/>
            <person name="Barrasa J.M."/>
            <person name="Sanchez-Garcia M."/>
            <person name="Camarero S."/>
            <person name="Miyauchi S."/>
            <person name="Serrano A."/>
            <person name="Linde D."/>
            <person name="Babiker R."/>
            <person name="Drula E."/>
            <person name="Ayuso-Fernandez I."/>
            <person name="Pacheco R."/>
            <person name="Padilla G."/>
            <person name="Ferreira P."/>
            <person name="Barriuso J."/>
            <person name="Kellner H."/>
            <person name="Castanera R."/>
            <person name="Alfaro M."/>
            <person name="Ramirez L."/>
            <person name="Pisabarro A.G."/>
            <person name="Kuo A."/>
            <person name="Tritt A."/>
            <person name="Lipzen A."/>
            <person name="He G."/>
            <person name="Yan M."/>
            <person name="Ng V."/>
            <person name="Cullen D."/>
            <person name="Martin F."/>
            <person name="Rosso M.-N."/>
            <person name="Henrissat B."/>
            <person name="Hibbett D."/>
            <person name="Martinez A.T."/>
            <person name="Grigoriev I.V."/>
        </authorList>
    </citation>
    <scope>NUCLEOTIDE SEQUENCE</scope>
    <source>
        <strain evidence="2">CBS 506.95</strain>
    </source>
</reference>
<name>A0A9P6ELN2_9AGAR</name>
<feature type="transmembrane region" description="Helical" evidence="1">
    <location>
        <begin position="61"/>
        <end position="86"/>
    </location>
</feature>
<dbReference type="AlphaFoldDB" id="A0A9P6ELN2"/>
<protein>
    <submittedName>
        <fullName evidence="2">Uncharacterized protein</fullName>
    </submittedName>
</protein>
<comment type="caution">
    <text evidence="2">The sequence shown here is derived from an EMBL/GenBank/DDBJ whole genome shotgun (WGS) entry which is preliminary data.</text>
</comment>
<feature type="transmembrane region" description="Helical" evidence="1">
    <location>
        <begin position="161"/>
        <end position="183"/>
    </location>
</feature>
<evidence type="ECO:0000256" key="1">
    <source>
        <dbReference type="SAM" id="Phobius"/>
    </source>
</evidence>
<feature type="transmembrane region" description="Helical" evidence="1">
    <location>
        <begin position="106"/>
        <end position="130"/>
    </location>
</feature>
<keyword evidence="3" id="KW-1185">Reference proteome</keyword>
<gene>
    <name evidence="2" type="ORF">CPB83DRAFT_761509</name>
</gene>